<dbReference type="NCBIfam" id="NF007039">
    <property type="entry name" value="PRK09496.3-2"/>
    <property type="match status" value="1"/>
</dbReference>
<keyword evidence="15" id="KW-1185">Reference proteome</keyword>
<keyword evidence="9" id="KW-0520">NAD</keyword>
<evidence type="ECO:0000256" key="7">
    <source>
        <dbReference type="ARBA" id="ARBA00022737"/>
    </source>
</evidence>
<name>K2KLH2_9GAMM</name>
<feature type="domain" description="RCK N-terminal" evidence="12">
    <location>
        <begin position="1"/>
        <end position="123"/>
    </location>
</feature>
<evidence type="ECO:0000256" key="11">
    <source>
        <dbReference type="ARBA" id="ARBA00023136"/>
    </source>
</evidence>
<keyword evidence="8" id="KW-0630">Potassium</keyword>
<dbReference type="NCBIfam" id="NF007030">
    <property type="entry name" value="PRK09496.1-1"/>
    <property type="match status" value="1"/>
</dbReference>
<keyword evidence="7" id="KW-0677">Repeat</keyword>
<dbReference type="Pfam" id="PF02254">
    <property type="entry name" value="TrkA_N"/>
    <property type="match status" value="2"/>
</dbReference>
<dbReference type="PATRIC" id="fig|740709.3.peg.1652"/>
<dbReference type="FunFam" id="3.40.50.720:FF:000027">
    <property type="entry name" value="Trk system potassium transporter TrkA"/>
    <property type="match status" value="1"/>
</dbReference>
<keyword evidence="4" id="KW-1003">Cell membrane</keyword>
<dbReference type="FunFam" id="3.30.70.1450:FF:000001">
    <property type="entry name" value="Trk system potassium transporter TrkA"/>
    <property type="match status" value="1"/>
</dbReference>
<dbReference type="EMBL" id="AMRG01000009">
    <property type="protein sequence ID" value="EKE83379.1"/>
    <property type="molecule type" value="Genomic_DNA"/>
</dbReference>
<keyword evidence="6" id="KW-0633">Potassium transport</keyword>
<dbReference type="InterPro" id="IPR036291">
    <property type="entry name" value="NAD(P)-bd_dom_sf"/>
</dbReference>
<evidence type="ECO:0000256" key="8">
    <source>
        <dbReference type="ARBA" id="ARBA00022958"/>
    </source>
</evidence>
<evidence type="ECO:0000313" key="14">
    <source>
        <dbReference type="EMBL" id="EKE83379.1"/>
    </source>
</evidence>
<dbReference type="GO" id="GO:0015079">
    <property type="term" value="F:potassium ion transmembrane transporter activity"/>
    <property type="evidence" value="ECO:0007669"/>
    <property type="project" value="InterPro"/>
</dbReference>
<dbReference type="OrthoDB" id="9775180at2"/>
<comment type="caution">
    <text evidence="14">The sequence shown here is derived from an EMBL/GenBank/DDBJ whole genome shotgun (WGS) entry which is preliminary data.</text>
</comment>
<evidence type="ECO:0000256" key="4">
    <source>
        <dbReference type="ARBA" id="ARBA00022475"/>
    </source>
</evidence>
<feature type="domain" description="RCK N-terminal" evidence="12">
    <location>
        <begin position="232"/>
        <end position="348"/>
    </location>
</feature>
<dbReference type="Proteomes" id="UP000014115">
    <property type="component" value="Unassembled WGS sequence"/>
</dbReference>
<evidence type="ECO:0000256" key="2">
    <source>
        <dbReference type="ARBA" id="ARBA00017378"/>
    </source>
</evidence>
<dbReference type="PROSITE" id="PS51201">
    <property type="entry name" value="RCK_N"/>
    <property type="match status" value="2"/>
</dbReference>
<evidence type="ECO:0000259" key="13">
    <source>
        <dbReference type="PROSITE" id="PS51202"/>
    </source>
</evidence>
<dbReference type="RefSeq" id="WP_008488866.1">
    <property type="nucleotide sequence ID" value="NZ_AMRG01000009.1"/>
</dbReference>
<dbReference type="InterPro" id="IPR006036">
    <property type="entry name" value="K_uptake_TrkA"/>
</dbReference>
<dbReference type="InterPro" id="IPR050721">
    <property type="entry name" value="Trk_Ktr_HKT_K-transport"/>
</dbReference>
<dbReference type="FunFam" id="3.40.50.720:FF:000042">
    <property type="entry name" value="Trk system potassium transporter TrkA"/>
    <property type="match status" value="1"/>
</dbReference>
<dbReference type="PROSITE" id="PS51202">
    <property type="entry name" value="RCK_C"/>
    <property type="match status" value="2"/>
</dbReference>
<dbReference type="NCBIfam" id="NF007031">
    <property type="entry name" value="PRK09496.1-2"/>
    <property type="match status" value="1"/>
</dbReference>
<sequence length="458" mass="50765">MKIIILGAGQVGGTLAENLVGERNDITIIDTDTRLLEGLQDKFDLRVVVGHGGHPDTLRRAGAEDADMLIAVTSSDETNMIACQIAYTMFNTPTKIARIRSEEYIRFKDQLFHNQDIPVDHIISPEQLVTSYIKRLVDYPGALQVMEFASGRASLVAVKAYYGGKLVGHAISTLREHIPNIDTRVAAIFRQGQPIKPMGTTVIEADDEIFFIADTRYVRTVMQELQKLENQYRRIMIVGGGNIGAGLAKRLEDDHRIKLIERSQERAELLSQQLEHTLVFCGDASDQKLLMEEHVEDTDVFIAVTNDDEANIMSAMLAKRMGAKKTMVLIQRNAYVDLVQGGDIDIAISPQRATVSALLTHVRRGDIVNVYSLRKGAAEAIEAIAHGDENTSKVVGKAIRDIKLPAGTTIGAVVRGNEVMMAHNETILQSDDHVILFLVDKKYIGEVERLFQPSAMFF</sequence>
<evidence type="ECO:0000259" key="12">
    <source>
        <dbReference type="PROSITE" id="PS51201"/>
    </source>
</evidence>
<organism evidence="14 15">
    <name type="scientific">Idiomarina xiamenensis 10-D-4</name>
    <dbReference type="NCBI Taxonomy" id="740709"/>
    <lineage>
        <taxon>Bacteria</taxon>
        <taxon>Pseudomonadati</taxon>
        <taxon>Pseudomonadota</taxon>
        <taxon>Gammaproteobacteria</taxon>
        <taxon>Alteromonadales</taxon>
        <taxon>Idiomarinaceae</taxon>
        <taxon>Idiomarina</taxon>
    </lineage>
</organism>
<evidence type="ECO:0000256" key="3">
    <source>
        <dbReference type="ARBA" id="ARBA00022448"/>
    </source>
</evidence>
<dbReference type="Pfam" id="PF02080">
    <property type="entry name" value="TrkA_C"/>
    <property type="match status" value="2"/>
</dbReference>
<evidence type="ECO:0000256" key="10">
    <source>
        <dbReference type="ARBA" id="ARBA00023065"/>
    </source>
</evidence>
<dbReference type="AlphaFoldDB" id="K2KLH2"/>
<dbReference type="PRINTS" id="PR00335">
    <property type="entry name" value="KUPTAKETRKA"/>
</dbReference>
<feature type="domain" description="RCK C-terminal" evidence="13">
    <location>
        <begin position="368"/>
        <end position="453"/>
    </location>
</feature>
<keyword evidence="10" id="KW-0406">Ion transport</keyword>
<dbReference type="SUPFAM" id="SSF116726">
    <property type="entry name" value="TrkA C-terminal domain-like"/>
    <property type="match status" value="2"/>
</dbReference>
<dbReference type="FunFam" id="3.30.70.1450:FF:000002">
    <property type="entry name" value="Trk system potassium transporter TrkA"/>
    <property type="match status" value="1"/>
</dbReference>
<dbReference type="InterPro" id="IPR003148">
    <property type="entry name" value="RCK_N"/>
</dbReference>
<evidence type="ECO:0000256" key="9">
    <source>
        <dbReference type="ARBA" id="ARBA00023027"/>
    </source>
</evidence>
<proteinExistence type="predicted"/>
<comment type="subcellular location">
    <subcellularLocation>
        <location evidence="1">Cell inner membrane</location>
        <topology evidence="1">Peripheral membrane protein</topology>
        <orientation evidence="1">Cytoplasmic side</orientation>
    </subcellularLocation>
</comment>
<dbReference type="SUPFAM" id="SSF51735">
    <property type="entry name" value="NAD(P)-binding Rossmann-fold domains"/>
    <property type="match status" value="2"/>
</dbReference>
<keyword evidence="11" id="KW-0472">Membrane</keyword>
<dbReference type="PANTHER" id="PTHR43833:SF5">
    <property type="entry name" value="TRK SYSTEM POTASSIUM UPTAKE PROTEIN TRKA"/>
    <property type="match status" value="1"/>
</dbReference>
<evidence type="ECO:0000256" key="6">
    <source>
        <dbReference type="ARBA" id="ARBA00022538"/>
    </source>
</evidence>
<dbReference type="STRING" id="740709.A10D4_08157"/>
<dbReference type="GO" id="GO:0005886">
    <property type="term" value="C:plasma membrane"/>
    <property type="evidence" value="ECO:0007669"/>
    <property type="project" value="UniProtKB-SubCell"/>
</dbReference>
<reference evidence="14 15" key="1">
    <citation type="journal article" date="2012" name="J. Bacteriol.">
        <title>Genome Sequence of Idiomarina xiamenensis Type Strain 10-D-4.</title>
        <authorList>
            <person name="Lai Q."/>
            <person name="Wang L."/>
            <person name="Wang W."/>
            <person name="Shao Z."/>
        </authorList>
    </citation>
    <scope>NUCLEOTIDE SEQUENCE [LARGE SCALE GENOMIC DNA]</scope>
    <source>
        <strain evidence="14 15">10-D-4</strain>
    </source>
</reference>
<accession>K2KLH2</accession>
<dbReference type="PANTHER" id="PTHR43833">
    <property type="entry name" value="POTASSIUM CHANNEL PROTEIN 2-RELATED-RELATED"/>
    <property type="match status" value="1"/>
</dbReference>
<dbReference type="eggNOG" id="COG0569">
    <property type="taxonomic scope" value="Bacteria"/>
</dbReference>
<dbReference type="InterPro" id="IPR036721">
    <property type="entry name" value="RCK_C_sf"/>
</dbReference>
<dbReference type="InterPro" id="IPR006037">
    <property type="entry name" value="RCK_C"/>
</dbReference>
<dbReference type="NCBIfam" id="NF007032">
    <property type="entry name" value="PRK09496.1-4"/>
    <property type="match status" value="1"/>
</dbReference>
<evidence type="ECO:0000313" key="15">
    <source>
        <dbReference type="Proteomes" id="UP000014115"/>
    </source>
</evidence>
<feature type="domain" description="RCK C-terminal" evidence="13">
    <location>
        <begin position="143"/>
        <end position="227"/>
    </location>
</feature>
<keyword evidence="3" id="KW-0813">Transport</keyword>
<dbReference type="Gene3D" id="3.30.70.1450">
    <property type="entry name" value="Regulator of K+ conductance, C-terminal domain"/>
    <property type="match status" value="2"/>
</dbReference>
<evidence type="ECO:0000256" key="1">
    <source>
        <dbReference type="ARBA" id="ARBA00004515"/>
    </source>
</evidence>
<keyword evidence="5" id="KW-0997">Cell inner membrane</keyword>
<evidence type="ECO:0000256" key="5">
    <source>
        <dbReference type="ARBA" id="ARBA00022519"/>
    </source>
</evidence>
<gene>
    <name evidence="14" type="primary">trkA</name>
    <name evidence="14" type="ORF">A10D4_08157</name>
</gene>
<dbReference type="Gene3D" id="3.40.50.720">
    <property type="entry name" value="NAD(P)-binding Rossmann-like Domain"/>
    <property type="match status" value="2"/>
</dbReference>
<protein>
    <recommendedName>
        <fullName evidence="2">Trk system potassium uptake protein TrkA</fullName>
    </recommendedName>
</protein>